<sequence length="268" mass="27823">MNQTQVVDQLAEQVAKVRRRARPWRSIFALLLALFAMVGSILAREQSRDLDDKLPLELVAAGCAAAFFVFGFVATLGLSGRARDILLPRVGNAHATMVRLLIVLVGALTTLVLTLQLFDLPVGQLVLGGALTGVLVGIAAQQTLANLFAGIILLLSKPFVVGDDVRLWSGPLGGEFDGTVMEIGLTYVRLEAANGEFRLPNAQVLSSAVGPRDTNAPATATATATGAVTATAQAVPAGADATQAEPGPIQTAPVAAQTVHTEGESGPR</sequence>
<keyword evidence="2" id="KW-0812">Transmembrane</keyword>
<reference evidence="4 5" key="1">
    <citation type="submission" date="2019-06" db="EMBL/GenBank/DDBJ databases">
        <title>Sequencing the genomes of 1000 actinobacteria strains.</title>
        <authorList>
            <person name="Klenk H.-P."/>
        </authorList>
    </citation>
    <scope>NUCLEOTIDE SEQUENCE [LARGE SCALE GENOMIC DNA]</scope>
    <source>
        <strain evidence="4 5">DSM 102200</strain>
    </source>
</reference>
<feature type="transmembrane region" description="Helical" evidence="2">
    <location>
        <begin position="130"/>
        <end position="156"/>
    </location>
</feature>
<comment type="caution">
    <text evidence="4">The sequence shown here is derived from an EMBL/GenBank/DDBJ whole genome shotgun (WGS) entry which is preliminary data.</text>
</comment>
<dbReference type="PANTHER" id="PTHR30221">
    <property type="entry name" value="SMALL-CONDUCTANCE MECHANOSENSITIVE CHANNEL"/>
    <property type="match status" value="1"/>
</dbReference>
<keyword evidence="2" id="KW-0472">Membrane</keyword>
<dbReference type="GO" id="GO:0008381">
    <property type="term" value="F:mechanosensitive monoatomic ion channel activity"/>
    <property type="evidence" value="ECO:0007669"/>
    <property type="project" value="InterPro"/>
</dbReference>
<dbReference type="Proteomes" id="UP000316096">
    <property type="component" value="Unassembled WGS sequence"/>
</dbReference>
<evidence type="ECO:0000256" key="1">
    <source>
        <dbReference type="SAM" id="MobiDB-lite"/>
    </source>
</evidence>
<dbReference type="InterPro" id="IPR045275">
    <property type="entry name" value="MscS_archaea/bacteria_type"/>
</dbReference>
<dbReference type="GO" id="GO:0016020">
    <property type="term" value="C:membrane"/>
    <property type="evidence" value="ECO:0007669"/>
    <property type="project" value="InterPro"/>
</dbReference>
<feature type="transmembrane region" description="Helical" evidence="2">
    <location>
        <begin position="26"/>
        <end position="43"/>
    </location>
</feature>
<gene>
    <name evidence="4" type="ORF">FB559_5284</name>
</gene>
<evidence type="ECO:0000259" key="3">
    <source>
        <dbReference type="Pfam" id="PF00924"/>
    </source>
</evidence>
<proteinExistence type="predicted"/>
<dbReference type="InterPro" id="IPR006685">
    <property type="entry name" value="MscS_channel_2nd"/>
</dbReference>
<dbReference type="PANTHER" id="PTHR30221:SF1">
    <property type="entry name" value="SMALL-CONDUCTANCE MECHANOSENSITIVE CHANNEL"/>
    <property type="match status" value="1"/>
</dbReference>
<accession>A0A543CR67</accession>
<feature type="transmembrane region" description="Helical" evidence="2">
    <location>
        <begin position="98"/>
        <end position="118"/>
    </location>
</feature>
<feature type="domain" description="Mechanosensitive ion channel MscS" evidence="3">
    <location>
        <begin position="143"/>
        <end position="209"/>
    </location>
</feature>
<evidence type="ECO:0000256" key="2">
    <source>
        <dbReference type="SAM" id="Phobius"/>
    </source>
</evidence>
<protein>
    <submittedName>
        <fullName evidence="4">Mechanosensitive ion channel-like protein</fullName>
    </submittedName>
</protein>
<keyword evidence="2" id="KW-1133">Transmembrane helix</keyword>
<keyword evidence="5" id="KW-1185">Reference proteome</keyword>
<dbReference type="SUPFAM" id="SSF50182">
    <property type="entry name" value="Sm-like ribonucleoproteins"/>
    <property type="match status" value="1"/>
</dbReference>
<dbReference type="InterPro" id="IPR010920">
    <property type="entry name" value="LSM_dom_sf"/>
</dbReference>
<dbReference type="EMBL" id="VFOZ01000001">
    <property type="protein sequence ID" value="TQL99589.1"/>
    <property type="molecule type" value="Genomic_DNA"/>
</dbReference>
<feature type="transmembrane region" description="Helical" evidence="2">
    <location>
        <begin position="58"/>
        <end position="78"/>
    </location>
</feature>
<evidence type="ECO:0000313" key="4">
    <source>
        <dbReference type="EMBL" id="TQL99589.1"/>
    </source>
</evidence>
<evidence type="ECO:0000313" key="5">
    <source>
        <dbReference type="Proteomes" id="UP000316096"/>
    </source>
</evidence>
<dbReference type="RefSeq" id="WP_185792405.1">
    <property type="nucleotide sequence ID" value="NZ_VFOZ01000001.1"/>
</dbReference>
<dbReference type="AlphaFoldDB" id="A0A543CR67"/>
<dbReference type="Gene3D" id="1.10.287.1260">
    <property type="match status" value="1"/>
</dbReference>
<feature type="region of interest" description="Disordered" evidence="1">
    <location>
        <begin position="237"/>
        <end position="268"/>
    </location>
</feature>
<dbReference type="Pfam" id="PF00924">
    <property type="entry name" value="MS_channel_2nd"/>
    <property type="match status" value="1"/>
</dbReference>
<name>A0A543CR67_9ACTN</name>
<organism evidence="4 5">
    <name type="scientific">Actinoallomurus bryophytorum</name>
    <dbReference type="NCBI Taxonomy" id="1490222"/>
    <lineage>
        <taxon>Bacteria</taxon>
        <taxon>Bacillati</taxon>
        <taxon>Actinomycetota</taxon>
        <taxon>Actinomycetes</taxon>
        <taxon>Streptosporangiales</taxon>
        <taxon>Thermomonosporaceae</taxon>
        <taxon>Actinoallomurus</taxon>
    </lineage>
</organism>